<keyword evidence="4 7" id="KW-0032">Aminotransferase</keyword>
<evidence type="ECO:0000313" key="9">
    <source>
        <dbReference type="EMBL" id="KYC53349.1"/>
    </source>
</evidence>
<feature type="domain" description="Aminotransferase class I/classII large" evidence="8">
    <location>
        <begin position="29"/>
        <end position="376"/>
    </location>
</feature>
<evidence type="ECO:0000256" key="2">
    <source>
        <dbReference type="ARBA" id="ARBA00007441"/>
    </source>
</evidence>
<keyword evidence="6" id="KW-0663">Pyridoxal phosphate</keyword>
<dbReference type="PROSITE" id="PS00105">
    <property type="entry name" value="AA_TRANSFER_CLASS_1"/>
    <property type="match status" value="1"/>
</dbReference>
<organism evidence="9 10">
    <name type="scientific">Candidatus Methanofastidiosum methylothiophilum</name>
    <dbReference type="NCBI Taxonomy" id="1705564"/>
    <lineage>
        <taxon>Archaea</taxon>
        <taxon>Methanobacteriati</taxon>
        <taxon>Methanobacteriota</taxon>
        <taxon>Stenosarchaea group</taxon>
        <taxon>Candidatus Methanofastidiosia</taxon>
        <taxon>Candidatus Methanofastidiosales</taxon>
        <taxon>Candidatus Methanofastidiosaceae</taxon>
        <taxon>Candidatus Methanofastidiosum</taxon>
    </lineage>
</organism>
<evidence type="ECO:0000256" key="1">
    <source>
        <dbReference type="ARBA" id="ARBA00001933"/>
    </source>
</evidence>
<sequence length="383" mass="42812">MVKVASGVSKIRLSGIEEMNELAKKVDGLINMGQGKPIFKTPLPVINAAKRALDEGHTKYTLSRGIEELRIALARKMADYNKIDATPEEILVTVGVSEGISISLLSYAEKGDKVIIPTPSHPFFRIMGEFVGAEVIEVPCKQGDFSLDIEAIEDLTDDKTKAIMINVPNNPTGKIYDGRQLKKLQRMAANQDFLVISDEIYDYIVFEKRHESIAKHGKENIITLSGFSKAYSMTGWRIGYMHSTEEIINSILPVHNSLVVSAPEFIQVAALKAVNDETSLNFVKATTEEYKKRRDLVVKRLNEIGLHSNFPEGAYYAFSDISSYRMDSLGFAKFLLKVAKVLCVPGISFGKDWDGYVRFSFADVPQSDLFEAMDRIEKVLKRV</sequence>
<evidence type="ECO:0000256" key="5">
    <source>
        <dbReference type="ARBA" id="ARBA00022679"/>
    </source>
</evidence>
<dbReference type="SUPFAM" id="SSF53383">
    <property type="entry name" value="PLP-dependent transferases"/>
    <property type="match status" value="1"/>
</dbReference>
<comment type="cofactor">
    <cofactor evidence="1 7">
        <name>pyridoxal 5'-phosphate</name>
        <dbReference type="ChEBI" id="CHEBI:597326"/>
    </cofactor>
</comment>
<evidence type="ECO:0000256" key="4">
    <source>
        <dbReference type="ARBA" id="ARBA00022576"/>
    </source>
</evidence>
<dbReference type="GO" id="GO:0008483">
    <property type="term" value="F:transaminase activity"/>
    <property type="evidence" value="ECO:0007669"/>
    <property type="project" value="UniProtKB-KW"/>
</dbReference>
<comment type="similarity">
    <text evidence="2 7">Belongs to the class-I pyridoxal-phosphate-dependent aminotransferase family.</text>
</comment>
<comment type="subunit">
    <text evidence="3">Homodimer.</text>
</comment>
<dbReference type="InterPro" id="IPR004839">
    <property type="entry name" value="Aminotransferase_I/II_large"/>
</dbReference>
<proteinExistence type="inferred from homology"/>
<accession>A0A150J7X8</accession>
<gene>
    <name evidence="9" type="ORF">AN188_01468</name>
</gene>
<evidence type="ECO:0000256" key="6">
    <source>
        <dbReference type="ARBA" id="ARBA00022898"/>
    </source>
</evidence>
<dbReference type="InterPro" id="IPR015422">
    <property type="entry name" value="PyrdxlP-dep_Trfase_small"/>
</dbReference>
<dbReference type="Gene3D" id="3.40.640.10">
    <property type="entry name" value="Type I PLP-dependent aspartate aminotransferase-like (Major domain)"/>
    <property type="match status" value="1"/>
</dbReference>
<reference evidence="9 10" key="1">
    <citation type="journal article" date="2016" name="ISME J.">
        <title>Chasing the elusive Euryarchaeota class WSA2: genomes reveal a uniquely fastidious methyl-reducing methanogen.</title>
        <authorList>
            <person name="Nobu M.K."/>
            <person name="Narihiro T."/>
            <person name="Kuroda K."/>
            <person name="Mei R."/>
            <person name="Liu W.T."/>
        </authorList>
    </citation>
    <scope>NUCLEOTIDE SEQUENCE [LARGE SCALE GENOMIC DNA]</scope>
    <source>
        <strain evidence="9">ADurb1013_Bin02101</strain>
    </source>
</reference>
<dbReference type="PANTHER" id="PTHR46383:SF3">
    <property type="entry name" value="ASPARTATE AMINOTRANSFERASE-RELATED"/>
    <property type="match status" value="1"/>
</dbReference>
<protein>
    <recommendedName>
        <fullName evidence="7">Aminotransferase</fullName>
        <ecNumber evidence="7">2.6.1.-</ecNumber>
    </recommendedName>
</protein>
<dbReference type="PATRIC" id="fig|1706433.3.peg.1489"/>
<evidence type="ECO:0000313" key="10">
    <source>
        <dbReference type="Proteomes" id="UP000092420"/>
    </source>
</evidence>
<dbReference type="AlphaFoldDB" id="A0A150J7X8"/>
<dbReference type="InterPro" id="IPR015424">
    <property type="entry name" value="PyrdxlP-dep_Trfase"/>
</dbReference>
<dbReference type="InterPro" id="IPR050596">
    <property type="entry name" value="AspAT/PAT-like"/>
</dbReference>
<evidence type="ECO:0000259" key="8">
    <source>
        <dbReference type="Pfam" id="PF00155"/>
    </source>
</evidence>
<keyword evidence="5 7" id="KW-0808">Transferase</keyword>
<dbReference type="Gene3D" id="3.90.1150.10">
    <property type="entry name" value="Aspartate Aminotransferase, domain 1"/>
    <property type="match status" value="1"/>
</dbReference>
<dbReference type="Pfam" id="PF00155">
    <property type="entry name" value="Aminotran_1_2"/>
    <property type="match status" value="1"/>
</dbReference>
<evidence type="ECO:0000256" key="7">
    <source>
        <dbReference type="RuleBase" id="RU000481"/>
    </source>
</evidence>
<dbReference type="PANTHER" id="PTHR46383">
    <property type="entry name" value="ASPARTATE AMINOTRANSFERASE"/>
    <property type="match status" value="1"/>
</dbReference>
<name>A0A150J7X8_9EURY</name>
<dbReference type="GO" id="GO:0006520">
    <property type="term" value="P:amino acid metabolic process"/>
    <property type="evidence" value="ECO:0007669"/>
    <property type="project" value="InterPro"/>
</dbReference>
<dbReference type="InterPro" id="IPR015421">
    <property type="entry name" value="PyrdxlP-dep_Trfase_major"/>
</dbReference>
<dbReference type="GO" id="GO:0030170">
    <property type="term" value="F:pyridoxal phosphate binding"/>
    <property type="evidence" value="ECO:0007669"/>
    <property type="project" value="InterPro"/>
</dbReference>
<dbReference type="Proteomes" id="UP000092420">
    <property type="component" value="Unassembled WGS sequence"/>
</dbReference>
<dbReference type="EC" id="2.6.1.-" evidence="7"/>
<dbReference type="InterPro" id="IPR004838">
    <property type="entry name" value="NHTrfase_class1_PyrdxlP-BS"/>
</dbReference>
<dbReference type="CDD" id="cd00609">
    <property type="entry name" value="AAT_like"/>
    <property type="match status" value="1"/>
</dbReference>
<dbReference type="EMBL" id="LNJB01000027">
    <property type="protein sequence ID" value="KYC53349.1"/>
    <property type="molecule type" value="Genomic_DNA"/>
</dbReference>
<comment type="caution">
    <text evidence="9">The sequence shown here is derived from an EMBL/GenBank/DDBJ whole genome shotgun (WGS) entry which is preliminary data.</text>
</comment>
<evidence type="ECO:0000256" key="3">
    <source>
        <dbReference type="ARBA" id="ARBA00011738"/>
    </source>
</evidence>